<dbReference type="EMBL" id="LUGG01000024">
    <property type="protein sequence ID" value="OBZ67357.1"/>
    <property type="molecule type" value="Genomic_DNA"/>
</dbReference>
<dbReference type="Proteomes" id="UP000092993">
    <property type="component" value="Unassembled WGS sequence"/>
</dbReference>
<reference evidence="1 2" key="1">
    <citation type="submission" date="2016-03" db="EMBL/GenBank/DDBJ databases">
        <title>Whole genome sequencing of Grifola frondosa 9006-11.</title>
        <authorList>
            <person name="Min B."/>
            <person name="Park H."/>
            <person name="Kim J.-G."/>
            <person name="Cho H."/>
            <person name="Oh Y.-L."/>
            <person name="Kong W.-S."/>
            <person name="Choi I.-G."/>
        </authorList>
    </citation>
    <scope>NUCLEOTIDE SEQUENCE [LARGE SCALE GENOMIC DNA]</scope>
    <source>
        <strain evidence="1 2">9006-11</strain>
    </source>
</reference>
<protein>
    <submittedName>
        <fullName evidence="1">Uncharacterized protein</fullName>
    </submittedName>
</protein>
<keyword evidence="2" id="KW-1185">Reference proteome</keyword>
<dbReference type="AlphaFoldDB" id="A0A1C7LTG3"/>
<evidence type="ECO:0000313" key="1">
    <source>
        <dbReference type="EMBL" id="OBZ67357.1"/>
    </source>
</evidence>
<evidence type="ECO:0000313" key="2">
    <source>
        <dbReference type="Proteomes" id="UP000092993"/>
    </source>
</evidence>
<comment type="caution">
    <text evidence="1">The sequence shown here is derived from an EMBL/GenBank/DDBJ whole genome shotgun (WGS) entry which is preliminary data.</text>
</comment>
<organism evidence="1 2">
    <name type="scientific">Grifola frondosa</name>
    <name type="common">Maitake</name>
    <name type="synonym">Polyporus frondosus</name>
    <dbReference type="NCBI Taxonomy" id="5627"/>
    <lineage>
        <taxon>Eukaryota</taxon>
        <taxon>Fungi</taxon>
        <taxon>Dikarya</taxon>
        <taxon>Basidiomycota</taxon>
        <taxon>Agaricomycotina</taxon>
        <taxon>Agaricomycetes</taxon>
        <taxon>Polyporales</taxon>
        <taxon>Grifolaceae</taxon>
        <taxon>Grifola</taxon>
    </lineage>
</organism>
<sequence>MYSEDRESLSNGEYVLSPRTSDAFGPYVPANHVRKAISTVGVWSGEDVVFPAKQNSLVLWQLCREWKS</sequence>
<gene>
    <name evidence="1" type="ORF">A0H81_12670</name>
</gene>
<proteinExistence type="predicted"/>
<accession>A0A1C7LTG3</accession>
<name>A0A1C7LTG3_GRIFR</name>